<dbReference type="InterPro" id="IPR011109">
    <property type="entry name" value="DNA_bind_recombinase_dom"/>
</dbReference>
<dbReference type="Pfam" id="PF07508">
    <property type="entry name" value="Recombinase"/>
    <property type="match status" value="1"/>
</dbReference>
<evidence type="ECO:0000313" key="5">
    <source>
        <dbReference type="Proteomes" id="UP000266340"/>
    </source>
</evidence>
<dbReference type="Proteomes" id="UP000266340">
    <property type="component" value="Unassembled WGS sequence"/>
</dbReference>
<dbReference type="GO" id="GO:0003677">
    <property type="term" value="F:DNA binding"/>
    <property type="evidence" value="ECO:0007669"/>
    <property type="project" value="InterPro"/>
</dbReference>
<dbReference type="OrthoDB" id="9811097at2"/>
<feature type="domain" description="Resolvase/invertase-type recombinase catalytic" evidence="2">
    <location>
        <begin position="4"/>
        <end position="151"/>
    </location>
</feature>
<dbReference type="CDD" id="cd00338">
    <property type="entry name" value="Ser_Recombinase"/>
    <property type="match status" value="1"/>
</dbReference>
<feature type="domain" description="Recombinase" evidence="3">
    <location>
        <begin position="158"/>
        <end position="273"/>
    </location>
</feature>
<keyword evidence="5" id="KW-1185">Reference proteome</keyword>
<evidence type="ECO:0000313" key="4">
    <source>
        <dbReference type="EMBL" id="RIE01558.1"/>
    </source>
</evidence>
<comment type="caution">
    <text evidence="4">The sequence shown here is derived from an EMBL/GenBank/DDBJ whole genome shotgun (WGS) entry which is preliminary data.</text>
</comment>
<proteinExistence type="predicted"/>
<dbReference type="GO" id="GO:0000150">
    <property type="term" value="F:DNA strand exchange activity"/>
    <property type="evidence" value="ECO:0007669"/>
    <property type="project" value="InterPro"/>
</dbReference>
<dbReference type="InterPro" id="IPR006119">
    <property type="entry name" value="Resolv_N"/>
</dbReference>
<reference evidence="4 5" key="1">
    <citation type="submission" date="2018-09" db="EMBL/GenBank/DDBJ databases">
        <title>Cohnella cavernae sp. nov., isolated from a karst cave.</title>
        <authorList>
            <person name="Zhu H."/>
        </authorList>
    </citation>
    <scope>NUCLEOTIDE SEQUENCE [LARGE SCALE GENOMIC DNA]</scope>
    <source>
        <strain evidence="4 5">K2E09-144</strain>
    </source>
</reference>
<sequence>MTMKVAIYTRVSTKEQAEEGFSLDAQRGVLTKFCLDKGYEVVGIYSDEGISGKNKKRPALQKMLKDSASSKFNLVIVWKYSRIARNLVDTLTIVQELKKNDVSFKCLDIDFDTTTPAGIMLMQMMGSIAEYERNNIVENVVLGMNQRARDGKWNGGILFGYNSINKSIQVNPEEAEVVKQMFTWYLNGVGPVLIRDRLNKLGIKTKKGNEFNTIVVRDILTNPVYKGYIRFGRRREHNKLNESYTLVVGEHQAIIDEETFEKAQIVMQSNKRKTKRGTSGVHLLTSILRCPDCGAKMYFHPASAPKPDGTYRGYYMCSRYKQNGTCKARTINAEKTERAVIERLAHFIASQEIVKGVVNELNNNGTMDLSLVKKQLETILREIRELEKGKHKQMLDYSMGKIDVDSFKEIKQFTEKVIKERVEQREALEKELVKSVNNTVNYNAVHNALKKFQTMFQKADMKLKKRLLDSLIEKITLNEDRTIKHIEFRFELPNNNGPDDVESNDVVTSHGTLNRIISRAKAEI</sequence>
<dbReference type="RefSeq" id="WP_119151811.1">
    <property type="nucleotide sequence ID" value="NZ_JBHSOV010000032.1"/>
</dbReference>
<dbReference type="InterPro" id="IPR025827">
    <property type="entry name" value="Zn_ribbon_recom_dom"/>
</dbReference>
<dbReference type="SUPFAM" id="SSF53041">
    <property type="entry name" value="Resolvase-like"/>
    <property type="match status" value="1"/>
</dbReference>
<name>A0A398CKY2_9BACL</name>
<dbReference type="PANTHER" id="PTHR30461:SF23">
    <property type="entry name" value="DNA RECOMBINASE-RELATED"/>
    <property type="match status" value="1"/>
</dbReference>
<dbReference type="SMART" id="SM00857">
    <property type="entry name" value="Resolvase"/>
    <property type="match status" value="1"/>
</dbReference>
<dbReference type="Pfam" id="PF13408">
    <property type="entry name" value="Zn_ribbon_recom"/>
    <property type="match status" value="1"/>
</dbReference>
<feature type="coiled-coil region" evidence="1">
    <location>
        <begin position="369"/>
        <end position="431"/>
    </location>
</feature>
<dbReference type="InterPro" id="IPR036162">
    <property type="entry name" value="Resolvase-like_N_sf"/>
</dbReference>
<dbReference type="Gene3D" id="3.40.50.1390">
    <property type="entry name" value="Resolvase, N-terminal catalytic domain"/>
    <property type="match status" value="1"/>
</dbReference>
<dbReference type="AlphaFoldDB" id="A0A398CKY2"/>
<dbReference type="PROSITE" id="PS51736">
    <property type="entry name" value="RECOMBINASES_3"/>
    <property type="match status" value="1"/>
</dbReference>
<evidence type="ECO:0000259" key="3">
    <source>
        <dbReference type="PROSITE" id="PS51737"/>
    </source>
</evidence>
<evidence type="ECO:0000256" key="1">
    <source>
        <dbReference type="SAM" id="Coils"/>
    </source>
</evidence>
<gene>
    <name evidence="4" type="ORF">D3H35_24725</name>
</gene>
<dbReference type="InterPro" id="IPR050639">
    <property type="entry name" value="SSR_resolvase"/>
</dbReference>
<organism evidence="4 5">
    <name type="scientific">Cohnella faecalis</name>
    <dbReference type="NCBI Taxonomy" id="2315694"/>
    <lineage>
        <taxon>Bacteria</taxon>
        <taxon>Bacillati</taxon>
        <taxon>Bacillota</taxon>
        <taxon>Bacilli</taxon>
        <taxon>Bacillales</taxon>
        <taxon>Paenibacillaceae</taxon>
        <taxon>Cohnella</taxon>
    </lineage>
</organism>
<dbReference type="Gene3D" id="3.90.1750.20">
    <property type="entry name" value="Putative Large Serine Recombinase, Chain B, Domain 2"/>
    <property type="match status" value="1"/>
</dbReference>
<protein>
    <submittedName>
        <fullName evidence="4">Recombinase family protein</fullName>
    </submittedName>
</protein>
<dbReference type="PANTHER" id="PTHR30461">
    <property type="entry name" value="DNA-INVERTASE FROM LAMBDOID PROPHAGE"/>
    <property type="match status" value="1"/>
</dbReference>
<evidence type="ECO:0000259" key="2">
    <source>
        <dbReference type="PROSITE" id="PS51736"/>
    </source>
</evidence>
<keyword evidence="1" id="KW-0175">Coiled coil</keyword>
<dbReference type="InterPro" id="IPR038109">
    <property type="entry name" value="DNA_bind_recomb_sf"/>
</dbReference>
<accession>A0A398CKY2</accession>
<dbReference type="PROSITE" id="PS51737">
    <property type="entry name" value="RECOMBINASE_DNA_BIND"/>
    <property type="match status" value="1"/>
</dbReference>
<dbReference type="Pfam" id="PF00239">
    <property type="entry name" value="Resolvase"/>
    <property type="match status" value="1"/>
</dbReference>
<dbReference type="EMBL" id="QXJM01000040">
    <property type="protein sequence ID" value="RIE01558.1"/>
    <property type="molecule type" value="Genomic_DNA"/>
</dbReference>